<organism evidence="2 3">
    <name type="scientific">Tegillarca granosa</name>
    <name type="common">Malaysian cockle</name>
    <name type="synonym">Anadara granosa</name>
    <dbReference type="NCBI Taxonomy" id="220873"/>
    <lineage>
        <taxon>Eukaryota</taxon>
        <taxon>Metazoa</taxon>
        <taxon>Spiralia</taxon>
        <taxon>Lophotrochozoa</taxon>
        <taxon>Mollusca</taxon>
        <taxon>Bivalvia</taxon>
        <taxon>Autobranchia</taxon>
        <taxon>Pteriomorphia</taxon>
        <taxon>Arcoida</taxon>
        <taxon>Arcoidea</taxon>
        <taxon>Arcidae</taxon>
        <taxon>Tegillarca</taxon>
    </lineage>
</organism>
<protein>
    <submittedName>
        <fullName evidence="2">Uncharacterized protein</fullName>
    </submittedName>
</protein>
<keyword evidence="1" id="KW-0472">Membrane</keyword>
<sequence length="98" mass="11368">MRQHHIAPLPGMKASNGSSNIYTTLPEYLTAEIIWKVFPICFIVLGTIVLMKKRNRQLRGSLYLIVLAFADITVLYSGLLREWLLQCQRFRIGFKRDI</sequence>
<name>A0ABQ9EMK6_TEGGR</name>
<keyword evidence="1" id="KW-0812">Transmembrane</keyword>
<feature type="transmembrane region" description="Helical" evidence="1">
    <location>
        <begin position="33"/>
        <end position="50"/>
    </location>
</feature>
<evidence type="ECO:0000256" key="1">
    <source>
        <dbReference type="SAM" id="Phobius"/>
    </source>
</evidence>
<dbReference type="Proteomes" id="UP001217089">
    <property type="component" value="Unassembled WGS sequence"/>
</dbReference>
<feature type="transmembrane region" description="Helical" evidence="1">
    <location>
        <begin position="62"/>
        <end position="80"/>
    </location>
</feature>
<comment type="caution">
    <text evidence="2">The sequence shown here is derived from an EMBL/GenBank/DDBJ whole genome shotgun (WGS) entry which is preliminary data.</text>
</comment>
<keyword evidence="1" id="KW-1133">Transmembrane helix</keyword>
<evidence type="ECO:0000313" key="3">
    <source>
        <dbReference type="Proteomes" id="UP001217089"/>
    </source>
</evidence>
<gene>
    <name evidence="2" type="ORF">KUTeg_018081</name>
</gene>
<dbReference type="EMBL" id="JARBDR010000903">
    <property type="protein sequence ID" value="KAJ8304498.1"/>
    <property type="molecule type" value="Genomic_DNA"/>
</dbReference>
<accession>A0ABQ9EMK6</accession>
<reference evidence="2 3" key="1">
    <citation type="submission" date="2022-12" db="EMBL/GenBank/DDBJ databases">
        <title>Chromosome-level genome of Tegillarca granosa.</title>
        <authorList>
            <person name="Kim J."/>
        </authorList>
    </citation>
    <scope>NUCLEOTIDE SEQUENCE [LARGE SCALE GENOMIC DNA]</scope>
    <source>
        <strain evidence="2">Teg-2019</strain>
        <tissue evidence="2">Adductor muscle</tissue>
    </source>
</reference>
<proteinExistence type="predicted"/>
<evidence type="ECO:0000313" key="2">
    <source>
        <dbReference type="EMBL" id="KAJ8304498.1"/>
    </source>
</evidence>
<keyword evidence="3" id="KW-1185">Reference proteome</keyword>